<reference evidence="1 2" key="1">
    <citation type="journal article" date="2015" name="Genome Biol.">
        <title>Comparative genomics of Steinernema reveals deeply conserved gene regulatory networks.</title>
        <authorList>
            <person name="Dillman A.R."/>
            <person name="Macchietto M."/>
            <person name="Porter C.F."/>
            <person name="Rogers A."/>
            <person name="Williams B."/>
            <person name="Antoshechkin I."/>
            <person name="Lee M.M."/>
            <person name="Goodwin Z."/>
            <person name="Lu X."/>
            <person name="Lewis E.E."/>
            <person name="Goodrich-Blair H."/>
            <person name="Stock S.P."/>
            <person name="Adams B.J."/>
            <person name="Sternberg P.W."/>
            <person name="Mortazavi A."/>
        </authorList>
    </citation>
    <scope>NUCLEOTIDE SEQUENCE [LARGE SCALE GENOMIC DNA]</scope>
    <source>
        <strain evidence="1 2">ALL</strain>
    </source>
</reference>
<dbReference type="Proteomes" id="UP000298663">
    <property type="component" value="Unassembled WGS sequence"/>
</dbReference>
<name>A0A4V6I8I2_STECR</name>
<keyword evidence="2" id="KW-1185">Reference proteome</keyword>
<gene>
    <name evidence="1" type="ORF">L596_005028</name>
</gene>
<sequence>MIRDSLSSIDFCRTIFSQRDPPKNNFQFSHVVHAQRTYDQTSTLWTSRFLVKEHLFHVLFLIEEKTCKEVPVKLTAE</sequence>
<dbReference type="EMBL" id="AZBU02000001">
    <property type="protein sequence ID" value="TMS38263.1"/>
    <property type="molecule type" value="Genomic_DNA"/>
</dbReference>
<dbReference type="AlphaFoldDB" id="A0A4V6I8I2"/>
<comment type="caution">
    <text evidence="1">The sequence shown here is derived from an EMBL/GenBank/DDBJ whole genome shotgun (WGS) entry which is preliminary data.</text>
</comment>
<evidence type="ECO:0000313" key="2">
    <source>
        <dbReference type="Proteomes" id="UP000298663"/>
    </source>
</evidence>
<protein>
    <submittedName>
        <fullName evidence="1">Uncharacterized protein</fullName>
    </submittedName>
</protein>
<proteinExistence type="predicted"/>
<organism evidence="1 2">
    <name type="scientific">Steinernema carpocapsae</name>
    <name type="common">Entomopathogenic nematode</name>
    <dbReference type="NCBI Taxonomy" id="34508"/>
    <lineage>
        <taxon>Eukaryota</taxon>
        <taxon>Metazoa</taxon>
        <taxon>Ecdysozoa</taxon>
        <taxon>Nematoda</taxon>
        <taxon>Chromadorea</taxon>
        <taxon>Rhabditida</taxon>
        <taxon>Tylenchina</taxon>
        <taxon>Panagrolaimomorpha</taxon>
        <taxon>Strongyloidoidea</taxon>
        <taxon>Steinernematidae</taxon>
        <taxon>Steinernema</taxon>
    </lineage>
</organism>
<reference evidence="1 2" key="2">
    <citation type="journal article" date="2019" name="G3 (Bethesda)">
        <title>Hybrid Assembly of the Genome of the Entomopathogenic Nematode Steinernema carpocapsae Identifies the X-Chromosome.</title>
        <authorList>
            <person name="Serra L."/>
            <person name="Macchietto M."/>
            <person name="Macias-Munoz A."/>
            <person name="McGill C.J."/>
            <person name="Rodriguez I.M."/>
            <person name="Rodriguez B."/>
            <person name="Murad R."/>
            <person name="Mortazavi A."/>
        </authorList>
    </citation>
    <scope>NUCLEOTIDE SEQUENCE [LARGE SCALE GENOMIC DNA]</scope>
    <source>
        <strain evidence="1 2">ALL</strain>
    </source>
</reference>
<evidence type="ECO:0000313" key="1">
    <source>
        <dbReference type="EMBL" id="TMS38263.1"/>
    </source>
</evidence>
<accession>A0A4V6I8I2</accession>